<accession>A0ABR5I6R8</accession>
<name>A0ABR5I6R8_9ACTN</name>
<evidence type="ECO:0000256" key="1">
    <source>
        <dbReference type="SAM" id="MobiDB-lite"/>
    </source>
</evidence>
<gene>
    <name evidence="2" type="ORF">ABW18_21530</name>
</gene>
<sequence length="76" mass="7913">MSRSQQPQRPPPQLAEPPLPGAGFGVDGTGQQGDSLRSSRSSRPAASAAARVSPDRGEFGELGIDLGELDTQSQPR</sequence>
<feature type="compositionally biased region" description="Gly residues" evidence="1">
    <location>
        <begin position="22"/>
        <end position="31"/>
    </location>
</feature>
<protein>
    <submittedName>
        <fullName evidence="2">Uncharacterized protein</fullName>
    </submittedName>
</protein>
<organism evidence="2 3">
    <name type="scientific">Gordonia jacobaea</name>
    <dbReference type="NCBI Taxonomy" id="122202"/>
    <lineage>
        <taxon>Bacteria</taxon>
        <taxon>Bacillati</taxon>
        <taxon>Actinomycetota</taxon>
        <taxon>Actinomycetes</taxon>
        <taxon>Mycobacteriales</taxon>
        <taxon>Gordoniaceae</taxon>
        <taxon>Gordonia</taxon>
    </lineage>
</organism>
<reference evidence="2 3" key="1">
    <citation type="submission" date="2015-05" db="EMBL/GenBank/DDBJ databases">
        <title>Draft genome sequence of the bacterium Gordonia jacobaea a new member of the Gordonia genus.</title>
        <authorList>
            <person name="Jimenez-Galisteo G."/>
            <person name="Dominguez A."/>
            <person name="Munoz E."/>
            <person name="Vinas M."/>
        </authorList>
    </citation>
    <scope>NUCLEOTIDE SEQUENCE [LARGE SCALE GENOMIC DNA]</scope>
    <source>
        <strain evidence="3">mv1</strain>
    </source>
</reference>
<keyword evidence="3" id="KW-1185">Reference proteome</keyword>
<feature type="compositionally biased region" description="Pro residues" evidence="1">
    <location>
        <begin position="8"/>
        <end position="20"/>
    </location>
</feature>
<feature type="region of interest" description="Disordered" evidence="1">
    <location>
        <begin position="1"/>
        <end position="76"/>
    </location>
</feature>
<proteinExistence type="predicted"/>
<dbReference type="EMBL" id="LDTZ01000027">
    <property type="protein sequence ID" value="KNA89333.1"/>
    <property type="molecule type" value="Genomic_DNA"/>
</dbReference>
<dbReference type="Proteomes" id="UP000037247">
    <property type="component" value="Unassembled WGS sequence"/>
</dbReference>
<evidence type="ECO:0000313" key="2">
    <source>
        <dbReference type="EMBL" id="KNA89333.1"/>
    </source>
</evidence>
<feature type="compositionally biased region" description="Low complexity" evidence="1">
    <location>
        <begin position="34"/>
        <end position="52"/>
    </location>
</feature>
<evidence type="ECO:0000313" key="3">
    <source>
        <dbReference type="Proteomes" id="UP000037247"/>
    </source>
</evidence>
<comment type="caution">
    <text evidence="2">The sequence shown here is derived from an EMBL/GenBank/DDBJ whole genome shotgun (WGS) entry which is preliminary data.</text>
</comment>